<dbReference type="EMBL" id="CP011110">
    <property type="protein sequence ID" value="AKA27067.1"/>
    <property type="molecule type" value="Genomic_DNA"/>
</dbReference>
<dbReference type="Proteomes" id="UP000032748">
    <property type="component" value="Chromosome"/>
</dbReference>
<sequence>MTLSPEKNAMACVLRKLKDQQNERIAQPLSGSAQALAAPE</sequence>
<name>A0A0D5Y7X5_9PSED</name>
<dbReference type="PATRIC" id="fig|587753.10.peg.5612"/>
<dbReference type="KEGG" id="pcz:PCL1606_56220"/>
<gene>
    <name evidence="1" type="ORF">PCL1606_56220</name>
</gene>
<organism evidence="1 2">
    <name type="scientific">Pseudomonas chlororaphis</name>
    <dbReference type="NCBI Taxonomy" id="587753"/>
    <lineage>
        <taxon>Bacteria</taxon>
        <taxon>Pseudomonadati</taxon>
        <taxon>Pseudomonadota</taxon>
        <taxon>Gammaproteobacteria</taxon>
        <taxon>Pseudomonadales</taxon>
        <taxon>Pseudomonadaceae</taxon>
        <taxon>Pseudomonas</taxon>
    </lineage>
</organism>
<evidence type="ECO:0000313" key="2">
    <source>
        <dbReference type="Proteomes" id="UP000032748"/>
    </source>
</evidence>
<reference evidence="1 2" key="1">
    <citation type="journal article" date="2015" name="Mol. Plant Microbe Interact.">
        <title>Comparative Genomic Analysis of Pseudomonas chlororaphis PCL1606 Reveals New Insight into Antifungal Compounds Involved in Biocontrol.</title>
        <authorList>
            <person name="Calderon C.E."/>
            <person name="Ramos C."/>
            <person name="de Vicente A."/>
            <person name="Cazorla F.M."/>
        </authorList>
    </citation>
    <scope>NUCLEOTIDE SEQUENCE [LARGE SCALE GENOMIC DNA]</scope>
    <source>
        <strain evidence="1 2">PCL1606</strain>
    </source>
</reference>
<protein>
    <submittedName>
        <fullName evidence="1">Uncharacterized protein</fullName>
    </submittedName>
</protein>
<dbReference type="AlphaFoldDB" id="A0A0D5Y7X5"/>
<evidence type="ECO:0000313" key="1">
    <source>
        <dbReference type="EMBL" id="AKA27067.1"/>
    </source>
</evidence>
<proteinExistence type="predicted"/>
<accession>A0A0D5Y7X5</accession>